<gene>
    <name evidence="1" type="ORF">LzC2_35840</name>
</gene>
<sequence>MNRIFRDVCTNLYIRPNIPARDRLPYTDTFDEFYRDFLAESRVGVSQNELWRGLCRLQKDGDLRVEKDKSRHHTDPLQGVDELVADLIDRHAPSLASRDRLPYSPVFERIYTDFVVESGQSVSRHQFWRTICNASGQKNP</sequence>
<evidence type="ECO:0000313" key="1">
    <source>
        <dbReference type="EMBL" id="NNJ27479.1"/>
    </source>
</evidence>
<protein>
    <submittedName>
        <fullName evidence="1">Uncharacterized protein</fullName>
    </submittedName>
</protein>
<comment type="caution">
    <text evidence="1">The sequence shown here is derived from an EMBL/GenBank/DDBJ whole genome shotgun (WGS) entry which is preliminary data.</text>
</comment>
<reference evidence="1 2" key="1">
    <citation type="journal article" date="2020" name="Syst. Appl. Microbiol.">
        <title>Alienimonas chondri sp. nov., a novel planctomycete isolated from the biofilm of the red alga Chondrus crispus.</title>
        <authorList>
            <person name="Vitorino I."/>
            <person name="Albuquerque L."/>
            <person name="Wiegand S."/>
            <person name="Kallscheuer N."/>
            <person name="da Costa M.S."/>
            <person name="Lobo-da-Cunha A."/>
            <person name="Jogler C."/>
            <person name="Lage O.M."/>
        </authorList>
    </citation>
    <scope>NUCLEOTIDE SEQUENCE [LARGE SCALE GENOMIC DNA]</scope>
    <source>
        <strain evidence="1 2">LzC2</strain>
    </source>
</reference>
<evidence type="ECO:0000313" key="2">
    <source>
        <dbReference type="Proteomes" id="UP000609651"/>
    </source>
</evidence>
<proteinExistence type="predicted"/>
<organism evidence="1 2">
    <name type="scientific">Alienimonas chondri</name>
    <dbReference type="NCBI Taxonomy" id="2681879"/>
    <lineage>
        <taxon>Bacteria</taxon>
        <taxon>Pseudomonadati</taxon>
        <taxon>Planctomycetota</taxon>
        <taxon>Planctomycetia</taxon>
        <taxon>Planctomycetales</taxon>
        <taxon>Planctomycetaceae</taxon>
        <taxon>Alienimonas</taxon>
    </lineage>
</organism>
<dbReference type="EMBL" id="WTPX01000158">
    <property type="protein sequence ID" value="NNJ27479.1"/>
    <property type="molecule type" value="Genomic_DNA"/>
</dbReference>
<accession>A0ABX1VHA3</accession>
<keyword evidence="2" id="KW-1185">Reference proteome</keyword>
<dbReference type="Proteomes" id="UP000609651">
    <property type="component" value="Unassembled WGS sequence"/>
</dbReference>
<name>A0ABX1VHA3_9PLAN</name>